<dbReference type="Gene3D" id="1.10.287.470">
    <property type="entry name" value="Helix hairpin bin"/>
    <property type="match status" value="1"/>
</dbReference>
<dbReference type="RefSeq" id="WP_183410458.1">
    <property type="nucleotide sequence ID" value="NZ_JACHWY010000002.1"/>
</dbReference>
<organism evidence="3 4">
    <name type="scientific">Litorivivens lipolytica</name>
    <dbReference type="NCBI Taxonomy" id="1524264"/>
    <lineage>
        <taxon>Bacteria</taxon>
        <taxon>Pseudomonadati</taxon>
        <taxon>Pseudomonadota</taxon>
        <taxon>Gammaproteobacteria</taxon>
        <taxon>Litorivivens</taxon>
    </lineage>
</organism>
<evidence type="ECO:0000256" key="2">
    <source>
        <dbReference type="SAM" id="Coils"/>
    </source>
</evidence>
<proteinExistence type="inferred from homology"/>
<keyword evidence="4" id="KW-1185">Reference proteome</keyword>
<keyword evidence="2" id="KW-0175">Coiled coil</keyword>
<evidence type="ECO:0000256" key="1">
    <source>
        <dbReference type="ARBA" id="ARBA00009477"/>
    </source>
</evidence>
<comment type="similarity">
    <text evidence="1">Belongs to the membrane fusion protein (MFP) (TC 8.A.1) family.</text>
</comment>
<dbReference type="NCBIfam" id="TIGR01730">
    <property type="entry name" value="RND_mfp"/>
    <property type="match status" value="1"/>
</dbReference>
<gene>
    <name evidence="3" type="ORF">FHR99_001960</name>
</gene>
<accession>A0A7W4W5A9</accession>
<dbReference type="Gene3D" id="2.40.50.100">
    <property type="match status" value="1"/>
</dbReference>
<reference evidence="3 4" key="1">
    <citation type="submission" date="2020-08" db="EMBL/GenBank/DDBJ databases">
        <title>Genomic Encyclopedia of Type Strains, Phase III (KMG-III): the genomes of soil and plant-associated and newly described type strains.</title>
        <authorList>
            <person name="Whitman W."/>
        </authorList>
    </citation>
    <scope>NUCLEOTIDE SEQUENCE [LARGE SCALE GENOMIC DNA]</scope>
    <source>
        <strain evidence="3 4">CECT 8654</strain>
    </source>
</reference>
<evidence type="ECO:0000313" key="3">
    <source>
        <dbReference type="EMBL" id="MBB3047694.1"/>
    </source>
</evidence>
<dbReference type="EMBL" id="JACHWY010000002">
    <property type="protein sequence ID" value="MBB3047694.1"/>
    <property type="molecule type" value="Genomic_DNA"/>
</dbReference>
<dbReference type="Proteomes" id="UP000537130">
    <property type="component" value="Unassembled WGS sequence"/>
</dbReference>
<dbReference type="SUPFAM" id="SSF111369">
    <property type="entry name" value="HlyD-like secretion proteins"/>
    <property type="match status" value="1"/>
</dbReference>
<protein>
    <submittedName>
        <fullName evidence="3">RND family efflux transporter MFP subunit</fullName>
    </submittedName>
</protein>
<evidence type="ECO:0000313" key="4">
    <source>
        <dbReference type="Proteomes" id="UP000537130"/>
    </source>
</evidence>
<comment type="caution">
    <text evidence="3">The sequence shown here is derived from an EMBL/GenBank/DDBJ whole genome shotgun (WGS) entry which is preliminary data.</text>
</comment>
<dbReference type="InterPro" id="IPR006143">
    <property type="entry name" value="RND_pump_MFP"/>
</dbReference>
<name>A0A7W4W5A9_9GAMM</name>
<dbReference type="Gene3D" id="2.40.30.170">
    <property type="match status" value="1"/>
</dbReference>
<feature type="coiled-coil region" evidence="2">
    <location>
        <begin position="142"/>
        <end position="169"/>
    </location>
</feature>
<sequence>MFRKLINLFFGLLILAGASLFAKTLVDSREPLQAKPRSSEPPLVQVHRLEQSGADITLQTHGTVQSKTALQLTSDVAGRVLWVNPELVVGVILEAGTAIARVDKTQYKLALAQAKLALRDAELSLADAHTRFKTRNPRHPQIRRAEAQVATAEAQIKKAETDLARTEITLPAKALVASKQVALGQYVAPGSVLANLQTVDAVEIALPISPAELELLQSASEVEVELVSVNNDKLLWSAQLSRVNQQLDRNTRVAYAVAAVQEPYTLTPPLRIGQFVKAEISGIRLNDAFRVPTSALFENRFVYRVLDDSTLQRVTVELVRQDARSVIVRGQLGAGDRLVLSRLDIMTDGMQVTVGDTP</sequence>
<dbReference type="AlphaFoldDB" id="A0A7W4W5A9"/>
<dbReference type="GO" id="GO:0015562">
    <property type="term" value="F:efflux transmembrane transporter activity"/>
    <property type="evidence" value="ECO:0007669"/>
    <property type="project" value="TreeGrafter"/>
</dbReference>
<dbReference type="PANTHER" id="PTHR30469">
    <property type="entry name" value="MULTIDRUG RESISTANCE PROTEIN MDTA"/>
    <property type="match status" value="1"/>
</dbReference>
<dbReference type="Gene3D" id="2.40.420.20">
    <property type="match status" value="1"/>
</dbReference>
<dbReference type="PANTHER" id="PTHR30469:SF12">
    <property type="entry name" value="MULTIDRUG RESISTANCE PROTEIN MDTA"/>
    <property type="match status" value="1"/>
</dbReference>
<dbReference type="GO" id="GO:1990281">
    <property type="term" value="C:efflux pump complex"/>
    <property type="evidence" value="ECO:0007669"/>
    <property type="project" value="TreeGrafter"/>
</dbReference>